<sequence length="472" mass="53716">MARQRHAFLLPFATLEDSLANFVFERSKRVILGDFDAPRHDRITIPRAVQPERLKGLLDEDGKFQISWASESNYDKNVPFKVVQEPGLHVISGLDMSWDHVEELVGYLLGSGATAFNQSAYIDTPNWRSYYEPLEAVNVGVDSLLGRYVKPEELRYAKSVFLSYGSQPISPNPNQLASDLVVEIYWDDRRAMKEALGITETVISKVEPDAKVEVGLLTLNPNHNMDSEEFGLSGVIRNLDNKDFEKALFYTDLKHKKAEGSFTAQFEAPLGLHPKHQLSFDSIEMPDRPYCNLYAKYTVPRSLFLDEYQLADLDRSNAASAATGKLIGVWGEKDLEMPVWLTGGWGSEAVVEIYHHDRPRFDFELPMHSRYETPLLNDTTVHHDLPWPIVFWACKDEEEKASPEIRGIGYETFFPENALFYHVIPDTDTLSSSYHIPVAPLDKYPTVNTMTVTVILAGILWILFKTLLNIRR</sequence>
<evidence type="ECO:0000256" key="4">
    <source>
        <dbReference type="ARBA" id="ARBA00020410"/>
    </source>
</evidence>
<dbReference type="GO" id="GO:0005789">
    <property type="term" value="C:endoplasmic reticulum membrane"/>
    <property type="evidence" value="ECO:0007669"/>
    <property type="project" value="UniProtKB-SubCell"/>
</dbReference>
<dbReference type="SMART" id="SM00780">
    <property type="entry name" value="PIG-X"/>
    <property type="match status" value="1"/>
</dbReference>
<dbReference type="PANTHER" id="PTHR28533">
    <property type="entry name" value="PROTEIN PBN1"/>
    <property type="match status" value="1"/>
</dbReference>
<accession>A0A642V8S4</accession>
<evidence type="ECO:0000256" key="6">
    <source>
        <dbReference type="ARBA" id="ARBA00022692"/>
    </source>
</evidence>
<evidence type="ECO:0000256" key="8">
    <source>
        <dbReference type="ARBA" id="ARBA00022989"/>
    </source>
</evidence>
<comment type="function">
    <text evidence="11">Required for proper folding and/or the stability of a subset of proteins in the endoplasmic reticulum. Component of glycosylphosphatidylinositol-mannosyltransferase 1 which transfers the first of the 4 mannoses in the GPI-anchor precursors during GPI-anchor biosynthesis. Probably acts by stabilizing the mannosyltransferase GPI14.</text>
</comment>
<keyword evidence="7 11" id="KW-0256">Endoplasmic reticulum</keyword>
<evidence type="ECO:0000256" key="2">
    <source>
        <dbReference type="ARBA" id="ARBA00004687"/>
    </source>
</evidence>
<keyword evidence="9 11" id="KW-0472">Membrane</keyword>
<keyword evidence="5 11" id="KW-0337">GPI-anchor biosynthesis</keyword>
<keyword evidence="6 11" id="KW-0812">Transmembrane</keyword>
<dbReference type="InterPro" id="IPR013233">
    <property type="entry name" value="PIG-X/PBN1"/>
</dbReference>
<evidence type="ECO:0000256" key="10">
    <source>
        <dbReference type="ARBA" id="ARBA00023180"/>
    </source>
</evidence>
<keyword evidence="13" id="KW-1185">Reference proteome</keyword>
<dbReference type="UniPathway" id="UPA00196"/>
<dbReference type="VEuPathDB" id="FungiDB:TRICI_001646"/>
<evidence type="ECO:0000256" key="1">
    <source>
        <dbReference type="ARBA" id="ARBA00004643"/>
    </source>
</evidence>
<comment type="subcellular location">
    <subcellularLocation>
        <location evidence="11">Endoplasmic reticulum membrane</location>
        <topology evidence="11">Single-pass membrane protein</topology>
    </subcellularLocation>
    <subcellularLocation>
        <location evidence="1">Endoplasmic reticulum membrane</location>
        <topology evidence="1">Single-pass type III membrane protein</topology>
    </subcellularLocation>
</comment>
<dbReference type="GO" id="GO:0006506">
    <property type="term" value="P:GPI anchor biosynthetic process"/>
    <property type="evidence" value="ECO:0007669"/>
    <property type="project" value="UniProtKB-UniPathway"/>
</dbReference>
<evidence type="ECO:0000313" key="12">
    <source>
        <dbReference type="EMBL" id="KAA8916211.1"/>
    </source>
</evidence>
<gene>
    <name evidence="12" type="ORF">TRICI_001646</name>
</gene>
<dbReference type="OrthoDB" id="5546453at2759"/>
<dbReference type="PANTHER" id="PTHR28533:SF1">
    <property type="entry name" value="PROTEIN PBN1"/>
    <property type="match status" value="1"/>
</dbReference>
<feature type="transmembrane region" description="Helical" evidence="11">
    <location>
        <begin position="450"/>
        <end position="468"/>
    </location>
</feature>
<reference evidence="12" key="1">
    <citation type="journal article" date="2019" name="G3 (Bethesda)">
        <title>Genome Assemblies of Two Rare Opportunistic Yeast Pathogens: Diutina rugosa (syn. Candida rugosa) and Trichomonascus ciferrii (syn. Candida ciferrii).</title>
        <authorList>
            <person name="Mixao V."/>
            <person name="Saus E."/>
            <person name="Hansen A.P."/>
            <person name="Lass-Florl C."/>
            <person name="Gabaldon T."/>
        </authorList>
    </citation>
    <scope>NUCLEOTIDE SEQUENCE</scope>
    <source>
        <strain evidence="12">CBS 4856</strain>
    </source>
</reference>
<evidence type="ECO:0000256" key="5">
    <source>
        <dbReference type="ARBA" id="ARBA00022502"/>
    </source>
</evidence>
<dbReference type="GO" id="GO:0000030">
    <property type="term" value="F:mannosyltransferase activity"/>
    <property type="evidence" value="ECO:0007669"/>
    <property type="project" value="TreeGrafter"/>
</dbReference>
<comment type="similarity">
    <text evidence="3 11">Belongs to the PIGX family.</text>
</comment>
<dbReference type="Proteomes" id="UP000761534">
    <property type="component" value="Unassembled WGS sequence"/>
</dbReference>
<proteinExistence type="inferred from homology"/>
<evidence type="ECO:0000256" key="11">
    <source>
        <dbReference type="RuleBase" id="RU366056"/>
    </source>
</evidence>
<evidence type="ECO:0000313" key="13">
    <source>
        <dbReference type="Proteomes" id="UP000761534"/>
    </source>
</evidence>
<dbReference type="AlphaFoldDB" id="A0A642V8S4"/>
<comment type="caution">
    <text evidence="12">The sequence shown here is derived from an EMBL/GenBank/DDBJ whole genome shotgun (WGS) entry which is preliminary data.</text>
</comment>
<dbReference type="EMBL" id="SWFS01000117">
    <property type="protein sequence ID" value="KAA8916211.1"/>
    <property type="molecule type" value="Genomic_DNA"/>
</dbReference>
<evidence type="ECO:0000256" key="9">
    <source>
        <dbReference type="ARBA" id="ARBA00023136"/>
    </source>
</evidence>
<name>A0A642V8S4_9ASCO</name>
<comment type="pathway">
    <text evidence="2 11">Glycolipid biosynthesis; glycosylphosphatidylinositol-anchor biosynthesis.</text>
</comment>
<dbReference type="Pfam" id="PF08320">
    <property type="entry name" value="PIG-X"/>
    <property type="match status" value="1"/>
</dbReference>
<organism evidence="12 13">
    <name type="scientific">Trichomonascus ciferrii</name>
    <dbReference type="NCBI Taxonomy" id="44093"/>
    <lineage>
        <taxon>Eukaryota</taxon>
        <taxon>Fungi</taxon>
        <taxon>Dikarya</taxon>
        <taxon>Ascomycota</taxon>
        <taxon>Saccharomycotina</taxon>
        <taxon>Dipodascomycetes</taxon>
        <taxon>Dipodascales</taxon>
        <taxon>Trichomonascaceae</taxon>
        <taxon>Trichomonascus</taxon>
        <taxon>Trichomonascus ciferrii complex</taxon>
    </lineage>
</organism>
<dbReference type="GO" id="GO:1990529">
    <property type="term" value="C:glycosylphosphatidylinositol-mannosyltransferase I complex"/>
    <property type="evidence" value="ECO:0007669"/>
    <property type="project" value="TreeGrafter"/>
</dbReference>
<keyword evidence="10" id="KW-0325">Glycoprotein</keyword>
<protein>
    <recommendedName>
        <fullName evidence="4 11">Protein PBN1</fullName>
    </recommendedName>
</protein>
<evidence type="ECO:0000256" key="7">
    <source>
        <dbReference type="ARBA" id="ARBA00022824"/>
    </source>
</evidence>
<dbReference type="InterPro" id="IPR042322">
    <property type="entry name" value="Pbn1"/>
</dbReference>
<keyword evidence="8 11" id="KW-1133">Transmembrane helix</keyword>
<evidence type="ECO:0000256" key="3">
    <source>
        <dbReference type="ARBA" id="ARBA00010345"/>
    </source>
</evidence>